<dbReference type="OrthoDB" id="9806583at2"/>
<dbReference type="GO" id="GO:0009423">
    <property type="term" value="P:chorismate biosynthetic process"/>
    <property type="evidence" value="ECO:0007669"/>
    <property type="project" value="UniProtKB-UniRule"/>
</dbReference>
<dbReference type="CDD" id="cd08195">
    <property type="entry name" value="DHQS"/>
    <property type="match status" value="1"/>
</dbReference>
<evidence type="ECO:0000259" key="12">
    <source>
        <dbReference type="Pfam" id="PF24621"/>
    </source>
</evidence>
<dbReference type="PATRIC" id="fig|1235802.3.peg.6172"/>
<keyword evidence="7" id="KW-0520">NAD</keyword>
<keyword evidence="9" id="KW-0170">Cobalt</keyword>
<dbReference type="InterPro" id="IPR050071">
    <property type="entry name" value="Dehydroquinate_synthase"/>
</dbReference>
<comment type="cofactor">
    <cofactor evidence="1">
        <name>NAD(+)</name>
        <dbReference type="ChEBI" id="CHEBI:57540"/>
    </cofactor>
</comment>
<evidence type="ECO:0000259" key="11">
    <source>
        <dbReference type="Pfam" id="PF01761"/>
    </source>
</evidence>
<dbReference type="InterPro" id="IPR030963">
    <property type="entry name" value="DHQ_synth_fam"/>
</dbReference>
<dbReference type="InterPro" id="IPR030960">
    <property type="entry name" value="DHQS/DOIS_N"/>
</dbReference>
<dbReference type="Proteomes" id="UP000012589">
    <property type="component" value="Unassembled WGS sequence"/>
</dbReference>
<comment type="cofactor">
    <cofactor evidence="2">
        <name>Co(2+)</name>
        <dbReference type="ChEBI" id="CHEBI:48828"/>
    </cofactor>
</comment>
<sequence>MHTFHVSLKKVVDDSYEIETGYKLEQKLIEDIKNGLVGDIRKFAIITDHIVKDLYAETIYTLLKQAGYESDLFVFQAGEKSKTRKTKEMIEDAMLESGYRRDCCILAIGGGVVTDLAGFIAGTYGRGIPFINYATTLLAAADASVGGKTAVDTPLATNLIGLFYQPKKVYLDIATWQTLPQRQIASGLAETIKHACLADQDFFEYLKQHMDQIWTFDKDVCEHIARTNCKIKYTVVMQDERETGLREILNLGHTIGRAIETVSDYKLLHGEALAIGLAAEAELACQFGYLAKAEQDEMVQLLKRARLPVAIPSYIDREELVKKLYTDKKVKNGTLRFVIQKGIGEIVEYADNVFAVPVKEETARNIIMNMQVSSSAP</sequence>
<dbReference type="GO" id="GO:0009073">
    <property type="term" value="P:aromatic amino acid family biosynthetic process"/>
    <property type="evidence" value="ECO:0007669"/>
    <property type="project" value="InterPro"/>
</dbReference>
<dbReference type="InterPro" id="IPR056179">
    <property type="entry name" value="DHQS_C"/>
</dbReference>
<dbReference type="GO" id="GO:0000166">
    <property type="term" value="F:nucleotide binding"/>
    <property type="evidence" value="ECO:0007669"/>
    <property type="project" value="UniProtKB-KW"/>
</dbReference>
<evidence type="ECO:0000256" key="2">
    <source>
        <dbReference type="ARBA" id="ARBA00001941"/>
    </source>
</evidence>
<feature type="domain" description="3-dehydroquinate synthase N-terminal" evidence="11">
    <location>
        <begin position="74"/>
        <end position="185"/>
    </location>
</feature>
<dbReference type="PIRSF" id="PIRSF001455">
    <property type="entry name" value="DHQ_synth"/>
    <property type="match status" value="1"/>
</dbReference>
<dbReference type="GO" id="GO:0005737">
    <property type="term" value="C:cytoplasm"/>
    <property type="evidence" value="ECO:0007669"/>
    <property type="project" value="InterPro"/>
</dbReference>
<protein>
    <recommendedName>
        <fullName evidence="10">3-dehydroquinate synthase</fullName>
        <ecNumber evidence="10">4.2.3.4</ecNumber>
    </recommendedName>
</protein>
<feature type="domain" description="3-dehydroquinate synthase C-terminal" evidence="12">
    <location>
        <begin position="187"/>
        <end position="330"/>
    </location>
</feature>
<comment type="caution">
    <text evidence="13">The sequence shown here is derived from an EMBL/GenBank/DDBJ whole genome shotgun (WGS) entry which is preliminary data.</text>
</comment>
<dbReference type="Gene3D" id="3.40.50.1970">
    <property type="match status" value="1"/>
</dbReference>
<keyword evidence="5" id="KW-0547">Nucleotide-binding</keyword>
<dbReference type="EC" id="4.2.3.4" evidence="10"/>
<evidence type="ECO:0000256" key="10">
    <source>
        <dbReference type="NCBIfam" id="TIGR01357"/>
    </source>
</evidence>
<keyword evidence="8" id="KW-0456">Lyase</keyword>
<dbReference type="Pfam" id="PF24621">
    <property type="entry name" value="DHQS_C"/>
    <property type="match status" value="1"/>
</dbReference>
<keyword evidence="4" id="KW-0479">Metal-binding</keyword>
<dbReference type="FunFam" id="3.40.50.1970:FF:000007">
    <property type="entry name" value="Pentafunctional AROM polypeptide"/>
    <property type="match status" value="1"/>
</dbReference>
<dbReference type="EMBL" id="AQFT01000191">
    <property type="protein sequence ID" value="EMZ18078.1"/>
    <property type="molecule type" value="Genomic_DNA"/>
</dbReference>
<evidence type="ECO:0000256" key="9">
    <source>
        <dbReference type="ARBA" id="ARBA00023285"/>
    </source>
</evidence>
<organism evidence="13 14">
    <name type="scientific">Eubacterium plexicaudatum ASF492</name>
    <dbReference type="NCBI Taxonomy" id="1235802"/>
    <lineage>
        <taxon>Bacteria</taxon>
        <taxon>Bacillati</taxon>
        <taxon>Bacillota</taxon>
        <taxon>Clostridia</taxon>
        <taxon>Eubacteriales</taxon>
        <taxon>Eubacteriaceae</taxon>
        <taxon>Eubacterium</taxon>
    </lineage>
</organism>
<evidence type="ECO:0000313" key="13">
    <source>
        <dbReference type="EMBL" id="EMZ18078.1"/>
    </source>
</evidence>
<evidence type="ECO:0000256" key="3">
    <source>
        <dbReference type="ARBA" id="ARBA00001947"/>
    </source>
</evidence>
<keyword evidence="6" id="KW-0862">Zinc</keyword>
<dbReference type="eggNOG" id="COG0337">
    <property type="taxonomic scope" value="Bacteria"/>
</dbReference>
<evidence type="ECO:0000256" key="4">
    <source>
        <dbReference type="ARBA" id="ARBA00022723"/>
    </source>
</evidence>
<dbReference type="Gene3D" id="1.20.1090.10">
    <property type="entry name" value="Dehydroquinate synthase-like - alpha domain"/>
    <property type="match status" value="1"/>
</dbReference>
<evidence type="ECO:0000256" key="6">
    <source>
        <dbReference type="ARBA" id="ARBA00022833"/>
    </source>
</evidence>
<dbReference type="SUPFAM" id="SSF56796">
    <property type="entry name" value="Dehydroquinate synthase-like"/>
    <property type="match status" value="1"/>
</dbReference>
<dbReference type="NCBIfam" id="TIGR01357">
    <property type="entry name" value="aroB"/>
    <property type="match status" value="1"/>
</dbReference>
<dbReference type="AlphaFoldDB" id="N1ZVC4"/>
<name>N1ZVC4_9FIRM</name>
<proteinExistence type="predicted"/>
<accession>N1ZVC4</accession>
<keyword evidence="14" id="KW-1185">Reference proteome</keyword>
<comment type="cofactor">
    <cofactor evidence="3">
        <name>Zn(2+)</name>
        <dbReference type="ChEBI" id="CHEBI:29105"/>
    </cofactor>
</comment>
<dbReference type="HOGENOM" id="CLU_001201_0_1_9"/>
<dbReference type="GO" id="GO:0046872">
    <property type="term" value="F:metal ion binding"/>
    <property type="evidence" value="ECO:0007669"/>
    <property type="project" value="UniProtKB-KW"/>
</dbReference>
<evidence type="ECO:0000256" key="5">
    <source>
        <dbReference type="ARBA" id="ARBA00022741"/>
    </source>
</evidence>
<dbReference type="STRING" id="1235802.C823_05839"/>
<reference evidence="13 14" key="1">
    <citation type="journal article" date="2014" name="Genome Announc.">
        <title>Draft genome sequences of the altered schaedler flora, a defined bacterial community from gnotobiotic mice.</title>
        <authorList>
            <person name="Wannemuehler M.J."/>
            <person name="Overstreet A.M."/>
            <person name="Ward D.V."/>
            <person name="Phillips G.J."/>
        </authorList>
    </citation>
    <scope>NUCLEOTIDE SEQUENCE [LARGE SCALE GENOMIC DNA]</scope>
    <source>
        <strain evidence="13 14">ASF492</strain>
    </source>
</reference>
<evidence type="ECO:0000313" key="14">
    <source>
        <dbReference type="Proteomes" id="UP000012589"/>
    </source>
</evidence>
<evidence type="ECO:0000256" key="1">
    <source>
        <dbReference type="ARBA" id="ARBA00001911"/>
    </source>
</evidence>
<evidence type="ECO:0000256" key="7">
    <source>
        <dbReference type="ARBA" id="ARBA00023027"/>
    </source>
</evidence>
<dbReference type="InterPro" id="IPR016037">
    <property type="entry name" value="DHQ_synth_AroB"/>
</dbReference>
<dbReference type="PANTHER" id="PTHR43622:SF1">
    <property type="entry name" value="3-DEHYDROQUINATE SYNTHASE"/>
    <property type="match status" value="1"/>
</dbReference>
<gene>
    <name evidence="13" type="ORF">C823_05839</name>
</gene>
<evidence type="ECO:0000256" key="8">
    <source>
        <dbReference type="ARBA" id="ARBA00023239"/>
    </source>
</evidence>
<dbReference type="Pfam" id="PF01761">
    <property type="entry name" value="DHQ_synthase"/>
    <property type="match status" value="1"/>
</dbReference>
<dbReference type="GO" id="GO:0003856">
    <property type="term" value="F:3-dehydroquinate synthase activity"/>
    <property type="evidence" value="ECO:0007669"/>
    <property type="project" value="UniProtKB-UniRule"/>
</dbReference>
<dbReference type="PANTHER" id="PTHR43622">
    <property type="entry name" value="3-DEHYDROQUINATE SYNTHASE"/>
    <property type="match status" value="1"/>
</dbReference>